<dbReference type="AlphaFoldDB" id="A0A7G7YPB6"/>
<reference evidence="6 7" key="1">
    <citation type="submission" date="2019-12" db="EMBL/GenBank/DDBJ databases">
        <title>Corynebacterium sp. nov., isolated from feces of the Anser Albifrons in China.</title>
        <authorList>
            <person name="Liu Q."/>
        </authorList>
    </citation>
    <scope>NUCLEOTIDE SEQUENCE [LARGE SCALE GENOMIC DNA]</scope>
    <source>
        <strain evidence="6 7">23H37-10</strain>
    </source>
</reference>
<proteinExistence type="predicted"/>
<dbReference type="GO" id="GO:0016020">
    <property type="term" value="C:membrane"/>
    <property type="evidence" value="ECO:0007669"/>
    <property type="project" value="UniProtKB-SubCell"/>
</dbReference>
<evidence type="ECO:0000256" key="3">
    <source>
        <dbReference type="ARBA" id="ARBA00022989"/>
    </source>
</evidence>
<name>A0A7G7YPB6_9CORY</name>
<keyword evidence="2" id="KW-0812">Transmembrane</keyword>
<keyword evidence="3" id="KW-1133">Transmembrane helix</keyword>
<keyword evidence="4" id="KW-0472">Membrane</keyword>
<sequence>MNQLKAMFELNPSNRDHIPAFRIAFGIAVPLLLLLAINRLDLAIYATFGAFTGLFARHESRRSRFLRQSLAGTILTLCALTGAIMSWYMVGFWVIVVVTSFISSGAAMLAAQYNLRPAGSIFFVFAVSAIASIHGGQEGVHPLLATVVAAVTAGFCVVLGAFAHLIGEGPQPGSETLPDQTYTHRELRGHGLRFFIAPLVAGFLGVLSVTTIPELSHPYWAMVAGVAPLTPPHHAGRIQRALQRILGTLAGVVTAAFLLSFPTLPWQVVVWIIILQFLGEIYIGRNYALALTFITPVALMMTQMAHPIPVDALLLARTIETVIGAFVAMGIVALGYSIDNPHIVIKFGQTMKNESR</sequence>
<protein>
    <submittedName>
        <fullName evidence="6">FUSC family protein</fullName>
    </submittedName>
</protein>
<accession>A0A7G7YPB6</accession>
<evidence type="ECO:0000313" key="7">
    <source>
        <dbReference type="Proteomes" id="UP000515275"/>
    </source>
</evidence>
<gene>
    <name evidence="6" type="ORF">GP473_06365</name>
</gene>
<evidence type="ECO:0000313" key="6">
    <source>
        <dbReference type="EMBL" id="QNH96336.1"/>
    </source>
</evidence>
<dbReference type="InterPro" id="IPR049453">
    <property type="entry name" value="Memb_transporter_dom"/>
</dbReference>
<comment type="subcellular location">
    <subcellularLocation>
        <location evidence="1">Membrane</location>
        <topology evidence="1">Multi-pass membrane protein</topology>
    </subcellularLocation>
</comment>
<organism evidence="6 7">
    <name type="scientific">Corynebacterium anserum</name>
    <dbReference type="NCBI Taxonomy" id="2684406"/>
    <lineage>
        <taxon>Bacteria</taxon>
        <taxon>Bacillati</taxon>
        <taxon>Actinomycetota</taxon>
        <taxon>Actinomycetes</taxon>
        <taxon>Mycobacteriales</taxon>
        <taxon>Corynebacteriaceae</taxon>
        <taxon>Corynebacterium</taxon>
    </lineage>
</organism>
<feature type="domain" description="Integral membrane bound transporter" evidence="5">
    <location>
        <begin position="213"/>
        <end position="329"/>
    </location>
</feature>
<evidence type="ECO:0000256" key="2">
    <source>
        <dbReference type="ARBA" id="ARBA00022692"/>
    </source>
</evidence>
<dbReference type="EMBL" id="CP046883">
    <property type="protein sequence ID" value="QNH96336.1"/>
    <property type="molecule type" value="Genomic_DNA"/>
</dbReference>
<evidence type="ECO:0000256" key="4">
    <source>
        <dbReference type="ARBA" id="ARBA00023136"/>
    </source>
</evidence>
<evidence type="ECO:0000256" key="1">
    <source>
        <dbReference type="ARBA" id="ARBA00004141"/>
    </source>
</evidence>
<dbReference type="RefSeq" id="WP_185770087.1">
    <property type="nucleotide sequence ID" value="NZ_CP046883.1"/>
</dbReference>
<evidence type="ECO:0000259" key="5">
    <source>
        <dbReference type="Pfam" id="PF13515"/>
    </source>
</evidence>
<dbReference type="Proteomes" id="UP000515275">
    <property type="component" value="Chromosome"/>
</dbReference>
<dbReference type="KEGG" id="cans:GP473_06365"/>
<dbReference type="Pfam" id="PF13515">
    <property type="entry name" value="FUSC_2"/>
    <property type="match status" value="1"/>
</dbReference>
<keyword evidence="7" id="KW-1185">Reference proteome</keyword>